<proteinExistence type="predicted"/>
<name>A0A1I3W9W4_9HYPH</name>
<protein>
    <submittedName>
        <fullName evidence="1">Formate dehydrogenase subunit delta</fullName>
    </submittedName>
</protein>
<dbReference type="RefSeq" id="WP_149758472.1">
    <property type="nucleotide sequence ID" value="NZ_BSPE01000028.1"/>
</dbReference>
<evidence type="ECO:0000313" key="1">
    <source>
        <dbReference type="EMBL" id="SFK03507.1"/>
    </source>
</evidence>
<dbReference type="Proteomes" id="UP000323300">
    <property type="component" value="Unassembled WGS sequence"/>
</dbReference>
<gene>
    <name evidence="1" type="ORF">SAMN04488498_10225</name>
</gene>
<keyword evidence="2" id="KW-1185">Reference proteome</keyword>
<organism evidence="1 2">
    <name type="scientific">Neomesorhizobium albiziae</name>
    <dbReference type="NCBI Taxonomy" id="335020"/>
    <lineage>
        <taxon>Bacteria</taxon>
        <taxon>Pseudomonadati</taxon>
        <taxon>Pseudomonadota</taxon>
        <taxon>Alphaproteobacteria</taxon>
        <taxon>Hyphomicrobiales</taxon>
        <taxon>Phyllobacteriaceae</taxon>
        <taxon>Neomesorhizobium</taxon>
    </lineage>
</organism>
<dbReference type="InterPro" id="IPR021074">
    <property type="entry name" value="Formate_DH_dsu"/>
</dbReference>
<dbReference type="Pfam" id="PF11390">
    <property type="entry name" value="FdsD"/>
    <property type="match status" value="1"/>
</dbReference>
<evidence type="ECO:0000313" key="2">
    <source>
        <dbReference type="Proteomes" id="UP000323300"/>
    </source>
</evidence>
<dbReference type="OrthoDB" id="7409377at2"/>
<accession>A0A1I3W9W4</accession>
<sequence>MSHDEMHKSGTREKLVRMANQIATFFSSKPHEEGVAGTADHINKFWDPRMRRQFFEIVEAGGEGLSPLVMEASAKIRRPTEHVTAAQAAEAATDVSG</sequence>
<dbReference type="AlphaFoldDB" id="A0A1I3W9W4"/>
<dbReference type="EMBL" id="FOSL01000002">
    <property type="protein sequence ID" value="SFK03507.1"/>
    <property type="molecule type" value="Genomic_DNA"/>
</dbReference>
<reference evidence="1 2" key="1">
    <citation type="submission" date="2016-10" db="EMBL/GenBank/DDBJ databases">
        <authorList>
            <person name="Varghese N."/>
            <person name="Submissions S."/>
        </authorList>
    </citation>
    <scope>NUCLEOTIDE SEQUENCE [LARGE SCALE GENOMIC DNA]</scope>
    <source>
        <strain evidence="1 2">DSM 21822</strain>
    </source>
</reference>